<evidence type="ECO:0000313" key="3">
    <source>
        <dbReference type="Proteomes" id="UP000800038"/>
    </source>
</evidence>
<name>A0A6A5SMP8_9PLEO</name>
<reference evidence="2" key="1">
    <citation type="journal article" date="2020" name="Stud. Mycol.">
        <title>101 Dothideomycetes genomes: a test case for predicting lifestyles and emergence of pathogens.</title>
        <authorList>
            <person name="Haridas S."/>
            <person name="Albert R."/>
            <person name="Binder M."/>
            <person name="Bloem J."/>
            <person name="Labutti K."/>
            <person name="Salamov A."/>
            <person name="Andreopoulos B."/>
            <person name="Baker S."/>
            <person name="Barry K."/>
            <person name="Bills G."/>
            <person name="Bluhm B."/>
            <person name="Cannon C."/>
            <person name="Castanera R."/>
            <person name="Culley D."/>
            <person name="Daum C."/>
            <person name="Ezra D."/>
            <person name="Gonzalez J."/>
            <person name="Henrissat B."/>
            <person name="Kuo A."/>
            <person name="Liang C."/>
            <person name="Lipzen A."/>
            <person name="Lutzoni F."/>
            <person name="Magnuson J."/>
            <person name="Mondo S."/>
            <person name="Nolan M."/>
            <person name="Ohm R."/>
            <person name="Pangilinan J."/>
            <person name="Park H.-J."/>
            <person name="Ramirez L."/>
            <person name="Alfaro M."/>
            <person name="Sun H."/>
            <person name="Tritt A."/>
            <person name="Yoshinaga Y."/>
            <person name="Zwiers L.-H."/>
            <person name="Turgeon B."/>
            <person name="Goodwin S."/>
            <person name="Spatafora J."/>
            <person name="Crous P."/>
            <person name="Grigoriev I."/>
        </authorList>
    </citation>
    <scope>NUCLEOTIDE SEQUENCE</scope>
    <source>
        <strain evidence="2">CBS 161.51</strain>
    </source>
</reference>
<gene>
    <name evidence="2" type="ORF">EJ02DRAFT_188645</name>
</gene>
<feature type="compositionally biased region" description="Polar residues" evidence="1">
    <location>
        <begin position="1"/>
        <end position="15"/>
    </location>
</feature>
<dbReference type="Proteomes" id="UP000800038">
    <property type="component" value="Unassembled WGS sequence"/>
</dbReference>
<protein>
    <submittedName>
        <fullName evidence="2">Uncharacterized protein</fullName>
    </submittedName>
</protein>
<evidence type="ECO:0000313" key="2">
    <source>
        <dbReference type="EMBL" id="KAF1941925.1"/>
    </source>
</evidence>
<evidence type="ECO:0000256" key="1">
    <source>
        <dbReference type="SAM" id="MobiDB-lite"/>
    </source>
</evidence>
<dbReference type="EMBL" id="ML976041">
    <property type="protein sequence ID" value="KAF1941925.1"/>
    <property type="molecule type" value="Genomic_DNA"/>
</dbReference>
<accession>A0A6A5SMP8</accession>
<keyword evidence="3" id="KW-1185">Reference proteome</keyword>
<proteinExistence type="predicted"/>
<dbReference type="AlphaFoldDB" id="A0A6A5SMP8"/>
<sequence length="177" mass="20246">MKLTAQVTSDSNLDQATKDGSELDEATKAMFAEIAKNTKTADTLSAAAEDHGDYAMTRRVGPYKIYLQRRERVLFAMYRGRNLTEIMAKKLSDLSHNGNVELFHVSAAAYEKWIESEKIGSRVDRINPLRRPAYRNPGLRPKKSLYNLVWKCRKSLTWHIILSDCVQQTIVEQILSR</sequence>
<organism evidence="2 3">
    <name type="scientific">Clathrospora elynae</name>
    <dbReference type="NCBI Taxonomy" id="706981"/>
    <lineage>
        <taxon>Eukaryota</taxon>
        <taxon>Fungi</taxon>
        <taxon>Dikarya</taxon>
        <taxon>Ascomycota</taxon>
        <taxon>Pezizomycotina</taxon>
        <taxon>Dothideomycetes</taxon>
        <taxon>Pleosporomycetidae</taxon>
        <taxon>Pleosporales</taxon>
        <taxon>Diademaceae</taxon>
        <taxon>Clathrospora</taxon>
    </lineage>
</organism>
<feature type="region of interest" description="Disordered" evidence="1">
    <location>
        <begin position="1"/>
        <end position="20"/>
    </location>
</feature>